<evidence type="ECO:0000313" key="3">
    <source>
        <dbReference type="Proteomes" id="UP001141552"/>
    </source>
</evidence>
<dbReference type="AlphaFoldDB" id="A0A9Q0JD18"/>
<feature type="signal peptide" evidence="1">
    <location>
        <begin position="1"/>
        <end position="24"/>
    </location>
</feature>
<organism evidence="2 3">
    <name type="scientific">Turnera subulata</name>
    <dbReference type="NCBI Taxonomy" id="218843"/>
    <lineage>
        <taxon>Eukaryota</taxon>
        <taxon>Viridiplantae</taxon>
        <taxon>Streptophyta</taxon>
        <taxon>Embryophyta</taxon>
        <taxon>Tracheophyta</taxon>
        <taxon>Spermatophyta</taxon>
        <taxon>Magnoliopsida</taxon>
        <taxon>eudicotyledons</taxon>
        <taxon>Gunneridae</taxon>
        <taxon>Pentapetalae</taxon>
        <taxon>rosids</taxon>
        <taxon>fabids</taxon>
        <taxon>Malpighiales</taxon>
        <taxon>Passifloraceae</taxon>
        <taxon>Turnera</taxon>
    </lineage>
</organism>
<protein>
    <recommendedName>
        <fullName evidence="4">RNase H type-1 domain-containing protein</fullName>
    </recommendedName>
</protein>
<reference evidence="2" key="1">
    <citation type="submission" date="2022-02" db="EMBL/GenBank/DDBJ databases">
        <authorList>
            <person name="Henning P.M."/>
            <person name="McCubbin A.G."/>
            <person name="Shore J.S."/>
        </authorList>
    </citation>
    <scope>NUCLEOTIDE SEQUENCE</scope>
    <source>
        <strain evidence="2">F60SS</strain>
        <tissue evidence="2">Leaves</tissue>
    </source>
</reference>
<evidence type="ECO:0008006" key="4">
    <source>
        <dbReference type="Google" id="ProtNLM"/>
    </source>
</evidence>
<accession>A0A9Q0JD18</accession>
<proteinExistence type="predicted"/>
<gene>
    <name evidence="2" type="ORF">Tsubulata_014864</name>
</gene>
<evidence type="ECO:0000313" key="2">
    <source>
        <dbReference type="EMBL" id="KAJ4836702.1"/>
    </source>
</evidence>
<feature type="chain" id="PRO_5040457207" description="RNase H type-1 domain-containing protein" evidence="1">
    <location>
        <begin position="25"/>
        <end position="179"/>
    </location>
</feature>
<sequence>MERKGRALIIVLTCLLVIASITMSANATAGPRLLKSADHQEVYYPQVQASRRALQLTEELHEQRQLAHRAGPGFEGIGVIIKNDVGVVIDTYMGTKFASSPLAGEAWSLLEGVKRAIYLRLRKIRDLVSTFECFAVIFVYRTANAAADLLARHARLHCNGLGEPLLPPNFEQIVAADNP</sequence>
<reference evidence="2" key="2">
    <citation type="journal article" date="2023" name="Plants (Basel)">
        <title>Annotation of the Turnera subulata (Passifloraceae) Draft Genome Reveals the S-Locus Evolved after the Divergence of Turneroideae from Passifloroideae in a Stepwise Manner.</title>
        <authorList>
            <person name="Henning P.M."/>
            <person name="Roalson E.H."/>
            <person name="Mir W."/>
            <person name="McCubbin A.G."/>
            <person name="Shore J.S."/>
        </authorList>
    </citation>
    <scope>NUCLEOTIDE SEQUENCE</scope>
    <source>
        <strain evidence="2">F60SS</strain>
    </source>
</reference>
<name>A0A9Q0JD18_9ROSI</name>
<dbReference type="EMBL" id="JAKUCV010004039">
    <property type="protein sequence ID" value="KAJ4836702.1"/>
    <property type="molecule type" value="Genomic_DNA"/>
</dbReference>
<comment type="caution">
    <text evidence="2">The sequence shown here is derived from an EMBL/GenBank/DDBJ whole genome shotgun (WGS) entry which is preliminary data.</text>
</comment>
<dbReference type="Proteomes" id="UP001141552">
    <property type="component" value="Unassembled WGS sequence"/>
</dbReference>
<keyword evidence="1" id="KW-0732">Signal</keyword>
<keyword evidence="3" id="KW-1185">Reference proteome</keyword>
<evidence type="ECO:0000256" key="1">
    <source>
        <dbReference type="SAM" id="SignalP"/>
    </source>
</evidence>